<dbReference type="EMBL" id="CP097502">
    <property type="protein sequence ID" value="URD72041.1"/>
    <property type="molecule type" value="Genomic_DNA"/>
</dbReference>
<proteinExistence type="predicted"/>
<evidence type="ECO:0000313" key="3">
    <source>
        <dbReference type="Proteomes" id="UP001055439"/>
    </source>
</evidence>
<dbReference type="AlphaFoldDB" id="A0A9E7E7U2"/>
<feature type="region of interest" description="Disordered" evidence="1">
    <location>
        <begin position="39"/>
        <end position="58"/>
    </location>
</feature>
<accession>A0A9E7E7U2</accession>
<dbReference type="Proteomes" id="UP001055439">
    <property type="component" value="Chromosome 1"/>
</dbReference>
<protein>
    <submittedName>
        <fullName evidence="2">Uncharacterized protein</fullName>
    </submittedName>
</protein>
<keyword evidence="3" id="KW-1185">Reference proteome</keyword>
<organism evidence="2 3">
    <name type="scientific">Musa troglodytarum</name>
    <name type="common">fe'i banana</name>
    <dbReference type="NCBI Taxonomy" id="320322"/>
    <lineage>
        <taxon>Eukaryota</taxon>
        <taxon>Viridiplantae</taxon>
        <taxon>Streptophyta</taxon>
        <taxon>Embryophyta</taxon>
        <taxon>Tracheophyta</taxon>
        <taxon>Spermatophyta</taxon>
        <taxon>Magnoliopsida</taxon>
        <taxon>Liliopsida</taxon>
        <taxon>Zingiberales</taxon>
        <taxon>Musaceae</taxon>
        <taxon>Musa</taxon>
    </lineage>
</organism>
<gene>
    <name evidence="2" type="ORF">MUK42_34437</name>
</gene>
<evidence type="ECO:0000313" key="2">
    <source>
        <dbReference type="EMBL" id="URD72041.1"/>
    </source>
</evidence>
<reference evidence="2" key="1">
    <citation type="submission" date="2022-05" db="EMBL/GenBank/DDBJ databases">
        <title>The Musa troglodytarum L. genome provides insights into the mechanism of non-climacteric behaviour and enrichment of carotenoids.</title>
        <authorList>
            <person name="Wang J."/>
        </authorList>
    </citation>
    <scope>NUCLEOTIDE SEQUENCE</scope>
    <source>
        <tissue evidence="2">Leaf</tissue>
    </source>
</reference>
<evidence type="ECO:0000256" key="1">
    <source>
        <dbReference type="SAM" id="MobiDB-lite"/>
    </source>
</evidence>
<sequence>MNGTGTWNPTSEYATIPTLLFIRLYPHRSRLEIVPSPCLPPPTHPKHTEEALRSGSPPPSLPTIPLSISLLFLCHSKNPFGSVLVLEISVRAWLGWIGAVRSQILGEYSRDLNGSTCGSLPLCGAEADLLLGARQQMLDFFRGKEMLES</sequence>
<name>A0A9E7E7U2_9LILI</name>